<dbReference type="AlphaFoldDB" id="A0A9W8LNZ8"/>
<comment type="caution">
    <text evidence="2">The sequence shown here is derived from an EMBL/GenBank/DDBJ whole genome shotgun (WGS) entry which is preliminary data.</text>
</comment>
<dbReference type="InterPro" id="IPR009091">
    <property type="entry name" value="RCC1/BLIP-II"/>
</dbReference>
<dbReference type="GO" id="GO:0005743">
    <property type="term" value="C:mitochondrial inner membrane"/>
    <property type="evidence" value="ECO:0007669"/>
    <property type="project" value="TreeGrafter"/>
</dbReference>
<keyword evidence="3" id="KW-1185">Reference proteome</keyword>
<dbReference type="Gene3D" id="2.130.10.30">
    <property type="entry name" value="Regulator of chromosome condensation 1/beta-lactamase-inhibitor protein II"/>
    <property type="match status" value="1"/>
</dbReference>
<protein>
    <recommendedName>
        <fullName evidence="4">RCC1/BLIP-II protein</fullName>
    </recommendedName>
</protein>
<gene>
    <name evidence="2" type="ORF">H4R20_007277</name>
</gene>
<evidence type="ECO:0008006" key="4">
    <source>
        <dbReference type="Google" id="ProtNLM"/>
    </source>
</evidence>
<keyword evidence="1" id="KW-0472">Membrane</keyword>
<dbReference type="SUPFAM" id="SSF50985">
    <property type="entry name" value="RCC1/BLIP-II"/>
    <property type="match status" value="1"/>
</dbReference>
<dbReference type="Proteomes" id="UP001140094">
    <property type="component" value="Unassembled WGS sequence"/>
</dbReference>
<reference evidence="2" key="1">
    <citation type="submission" date="2022-07" db="EMBL/GenBank/DDBJ databases">
        <title>Phylogenomic reconstructions and comparative analyses of Kickxellomycotina fungi.</title>
        <authorList>
            <person name="Reynolds N.K."/>
            <person name="Stajich J.E."/>
            <person name="Barry K."/>
            <person name="Grigoriev I.V."/>
            <person name="Crous P."/>
            <person name="Smith M.E."/>
        </authorList>
    </citation>
    <scope>NUCLEOTIDE SEQUENCE</scope>
    <source>
        <strain evidence="2">NRRL 1565</strain>
    </source>
</reference>
<dbReference type="InterPro" id="IPR053245">
    <property type="entry name" value="MitoProcess-Associated"/>
</dbReference>
<dbReference type="PANTHER" id="PTHR47563:SF1">
    <property type="entry name" value="PROTEIN FMP25, MITOCHONDRIAL"/>
    <property type="match status" value="1"/>
</dbReference>
<dbReference type="OrthoDB" id="5591991at2759"/>
<keyword evidence="1" id="KW-0812">Transmembrane</keyword>
<evidence type="ECO:0000256" key="1">
    <source>
        <dbReference type="SAM" id="Phobius"/>
    </source>
</evidence>
<name>A0A9W8LNZ8_9FUNG</name>
<keyword evidence="1" id="KW-1133">Transmembrane helix</keyword>
<evidence type="ECO:0000313" key="3">
    <source>
        <dbReference type="Proteomes" id="UP001140094"/>
    </source>
</evidence>
<accession>A0A9W8LNZ8</accession>
<feature type="non-terminal residue" evidence="2">
    <location>
        <position position="279"/>
    </location>
</feature>
<dbReference type="GO" id="GO:0034551">
    <property type="term" value="P:mitochondrial respiratory chain complex III assembly"/>
    <property type="evidence" value="ECO:0007669"/>
    <property type="project" value="TreeGrafter"/>
</dbReference>
<dbReference type="EMBL" id="JANBUO010003954">
    <property type="protein sequence ID" value="KAJ2788929.1"/>
    <property type="molecule type" value="Genomic_DNA"/>
</dbReference>
<organism evidence="2 3">
    <name type="scientific">Coemansia guatemalensis</name>
    <dbReference type="NCBI Taxonomy" id="2761395"/>
    <lineage>
        <taxon>Eukaryota</taxon>
        <taxon>Fungi</taxon>
        <taxon>Fungi incertae sedis</taxon>
        <taxon>Zoopagomycota</taxon>
        <taxon>Kickxellomycotina</taxon>
        <taxon>Kickxellomycetes</taxon>
        <taxon>Kickxellales</taxon>
        <taxon>Kickxellaceae</taxon>
        <taxon>Coemansia</taxon>
    </lineage>
</organism>
<feature type="transmembrane region" description="Helical" evidence="1">
    <location>
        <begin position="45"/>
        <end position="66"/>
    </location>
</feature>
<sequence length="279" mass="30105">MNRLALRTWRGILPSFVTARTRGYSRPRGLPAGKYSDQVEGVEPAVSPVAVGAGVVFLGGFAYYMYNGYAEDIARYLPWLGEAVPDSGAQMVAAKEAKARSKRLSHLRERMAPHSTLSPLEQVKWAWTNPGLYVVGSNEFGLADPLHPDSDSGAGLKCAVPGLEGKLIRSAAFSRTHAAAVDYEGSLYQWGTGFAGAGVAHEPTCTLRDASISEVAASDDFIVIRDRKSRLRLMPARKSPSESTSEIKLDFEPRLGWRESVTQLSAGKSHIAVTTSAGH</sequence>
<evidence type="ECO:0000313" key="2">
    <source>
        <dbReference type="EMBL" id="KAJ2788929.1"/>
    </source>
</evidence>
<dbReference type="PANTHER" id="PTHR47563">
    <property type="entry name" value="PROTEIN FMP25, MITOCHONDRIAL"/>
    <property type="match status" value="1"/>
</dbReference>
<proteinExistence type="predicted"/>